<dbReference type="GO" id="GO:0030427">
    <property type="term" value="C:site of polarized growth"/>
    <property type="evidence" value="ECO:0007669"/>
    <property type="project" value="TreeGrafter"/>
</dbReference>
<proteinExistence type="predicted"/>
<dbReference type="GO" id="GO:0048812">
    <property type="term" value="P:neuron projection morphogenesis"/>
    <property type="evidence" value="ECO:0007669"/>
    <property type="project" value="TreeGrafter"/>
</dbReference>
<dbReference type="PROSITE" id="PS51263">
    <property type="entry name" value="ADF_H"/>
    <property type="match status" value="1"/>
</dbReference>
<dbReference type="PANTHER" id="PTHR10829">
    <property type="entry name" value="CORTACTIN AND DREBRIN"/>
    <property type="match status" value="1"/>
</dbReference>
<dbReference type="PROSITE" id="PS51011">
    <property type="entry name" value="ARID"/>
    <property type="match status" value="1"/>
</dbReference>
<dbReference type="GO" id="GO:0030027">
    <property type="term" value="C:lamellipodium"/>
    <property type="evidence" value="ECO:0007669"/>
    <property type="project" value="TreeGrafter"/>
</dbReference>
<dbReference type="EMBL" id="JAATIS010001241">
    <property type="protein sequence ID" value="KAG2466485.1"/>
    <property type="molecule type" value="Genomic_DNA"/>
</dbReference>
<dbReference type="InterPro" id="IPR036431">
    <property type="entry name" value="ARID_dom_sf"/>
</dbReference>
<feature type="domain" description="ARID" evidence="2">
    <location>
        <begin position="1076"/>
        <end position="1158"/>
    </location>
</feature>
<feature type="region of interest" description="Disordered" evidence="1">
    <location>
        <begin position="321"/>
        <end position="353"/>
    </location>
</feature>
<dbReference type="SUPFAM" id="SSF46774">
    <property type="entry name" value="ARID-like"/>
    <property type="match status" value="1"/>
</dbReference>
<dbReference type="InterPro" id="IPR001606">
    <property type="entry name" value="ARID_dom"/>
</dbReference>
<feature type="region of interest" description="Disordered" evidence="1">
    <location>
        <begin position="275"/>
        <end position="298"/>
    </location>
</feature>
<feature type="compositionally biased region" description="Acidic residues" evidence="1">
    <location>
        <begin position="880"/>
        <end position="894"/>
    </location>
</feature>
<dbReference type="GO" id="GO:0030864">
    <property type="term" value="C:cortical actin cytoskeleton"/>
    <property type="evidence" value="ECO:0007669"/>
    <property type="project" value="TreeGrafter"/>
</dbReference>
<accession>A0A8X7XC25</accession>
<organism evidence="4 5">
    <name type="scientific">Polypterus senegalus</name>
    <name type="common">Senegal bichir</name>
    <dbReference type="NCBI Taxonomy" id="55291"/>
    <lineage>
        <taxon>Eukaryota</taxon>
        <taxon>Metazoa</taxon>
        <taxon>Chordata</taxon>
        <taxon>Craniata</taxon>
        <taxon>Vertebrata</taxon>
        <taxon>Euteleostomi</taxon>
        <taxon>Actinopterygii</taxon>
        <taxon>Polypteriformes</taxon>
        <taxon>Polypteridae</taxon>
        <taxon>Polypterus</taxon>
    </lineage>
</organism>
<dbReference type="Pfam" id="PF01388">
    <property type="entry name" value="ARID"/>
    <property type="match status" value="1"/>
</dbReference>
<feature type="non-terminal residue" evidence="4">
    <location>
        <position position="1"/>
    </location>
</feature>
<name>A0A8X7XC25_POLSE</name>
<evidence type="ECO:0000313" key="5">
    <source>
        <dbReference type="Proteomes" id="UP000886611"/>
    </source>
</evidence>
<feature type="region of interest" description="Disordered" evidence="1">
    <location>
        <begin position="875"/>
        <end position="928"/>
    </location>
</feature>
<dbReference type="GO" id="GO:0045211">
    <property type="term" value="C:postsynaptic membrane"/>
    <property type="evidence" value="ECO:0007669"/>
    <property type="project" value="TreeGrafter"/>
</dbReference>
<dbReference type="GO" id="GO:0061003">
    <property type="term" value="P:positive regulation of dendritic spine morphogenesis"/>
    <property type="evidence" value="ECO:0007669"/>
    <property type="project" value="TreeGrafter"/>
</dbReference>
<feature type="compositionally biased region" description="Acidic residues" evidence="1">
    <location>
        <begin position="1077"/>
        <end position="1091"/>
    </location>
</feature>
<dbReference type="InterPro" id="IPR002108">
    <property type="entry name" value="ADF-H"/>
</dbReference>
<dbReference type="Pfam" id="PF00241">
    <property type="entry name" value="Cofilin_ADF"/>
    <property type="match status" value="1"/>
</dbReference>
<feature type="compositionally biased region" description="Pro residues" evidence="1">
    <location>
        <begin position="498"/>
        <end position="507"/>
    </location>
</feature>
<evidence type="ECO:0000259" key="3">
    <source>
        <dbReference type="PROSITE" id="PS51263"/>
    </source>
</evidence>
<keyword evidence="5" id="KW-1185">Reference proteome</keyword>
<dbReference type="Gene3D" id="1.10.150.60">
    <property type="entry name" value="ARID DNA-binding domain"/>
    <property type="match status" value="1"/>
</dbReference>
<dbReference type="PANTHER" id="PTHR10829:SF9">
    <property type="entry name" value="ADF-H DOMAIN-CONTAINING PROTEIN"/>
    <property type="match status" value="1"/>
</dbReference>
<feature type="compositionally biased region" description="Acidic residues" evidence="1">
    <location>
        <begin position="918"/>
        <end position="928"/>
    </location>
</feature>
<feature type="region of interest" description="Disordered" evidence="1">
    <location>
        <begin position="1066"/>
        <end position="1092"/>
    </location>
</feature>
<gene>
    <name evidence="4" type="primary">Dbnl_0</name>
    <name evidence="4" type="ORF">GTO96_0020659</name>
</gene>
<feature type="region of interest" description="Disordered" evidence="1">
    <location>
        <begin position="197"/>
        <end position="259"/>
    </location>
</feature>
<evidence type="ECO:0000256" key="1">
    <source>
        <dbReference type="SAM" id="MobiDB-lite"/>
    </source>
</evidence>
<comment type="caution">
    <text evidence="4">The sequence shown here is derived from an EMBL/GenBank/DDBJ whole genome shotgun (WGS) entry which is preliminary data.</text>
</comment>
<dbReference type="GO" id="GO:0003677">
    <property type="term" value="F:DNA binding"/>
    <property type="evidence" value="ECO:0007669"/>
    <property type="project" value="InterPro"/>
</dbReference>
<feature type="region of interest" description="Disordered" evidence="1">
    <location>
        <begin position="463"/>
        <end position="510"/>
    </location>
</feature>
<evidence type="ECO:0000313" key="4">
    <source>
        <dbReference type="EMBL" id="KAG2466485.1"/>
    </source>
</evidence>
<feature type="compositionally biased region" description="Low complexity" evidence="1">
    <location>
        <begin position="326"/>
        <end position="349"/>
    </location>
</feature>
<dbReference type="Proteomes" id="UP000886611">
    <property type="component" value="Unassembled WGS sequence"/>
</dbReference>
<dbReference type="GO" id="GO:0098974">
    <property type="term" value="P:postsynaptic actin cytoskeleton organization"/>
    <property type="evidence" value="ECO:0007669"/>
    <property type="project" value="TreeGrafter"/>
</dbReference>
<dbReference type="SUPFAM" id="SSF55753">
    <property type="entry name" value="Actin depolymerizing proteins"/>
    <property type="match status" value="1"/>
</dbReference>
<protein>
    <submittedName>
        <fullName evidence="4">DBNL protein</fullName>
    </submittedName>
</protein>
<dbReference type="GO" id="GO:0030425">
    <property type="term" value="C:dendrite"/>
    <property type="evidence" value="ECO:0007669"/>
    <property type="project" value="TreeGrafter"/>
</dbReference>
<feature type="compositionally biased region" description="Low complexity" evidence="1">
    <location>
        <begin position="471"/>
        <end position="495"/>
    </location>
</feature>
<dbReference type="GO" id="GO:0014069">
    <property type="term" value="C:postsynaptic density"/>
    <property type="evidence" value="ECO:0007669"/>
    <property type="project" value="TreeGrafter"/>
</dbReference>
<dbReference type="SMART" id="SM00501">
    <property type="entry name" value="BRIGHT"/>
    <property type="match status" value="1"/>
</dbReference>
<dbReference type="AlphaFoldDB" id="A0A8X7XC25"/>
<feature type="domain" description="ADF-H" evidence="3">
    <location>
        <begin position="55"/>
        <end position="189"/>
    </location>
</feature>
<dbReference type="GO" id="GO:0045773">
    <property type="term" value="P:positive regulation of axon extension"/>
    <property type="evidence" value="ECO:0007669"/>
    <property type="project" value="TreeGrafter"/>
</dbReference>
<dbReference type="GO" id="GO:0030833">
    <property type="term" value="P:regulation of actin filament polymerization"/>
    <property type="evidence" value="ECO:0007669"/>
    <property type="project" value="TreeGrafter"/>
</dbReference>
<dbReference type="Gene3D" id="3.40.20.10">
    <property type="entry name" value="Severin"/>
    <property type="match status" value="1"/>
</dbReference>
<dbReference type="InterPro" id="IPR029006">
    <property type="entry name" value="ADF-H/Gelsolin-like_dom_sf"/>
</dbReference>
<evidence type="ECO:0000259" key="2">
    <source>
        <dbReference type="PROSITE" id="PS51011"/>
    </source>
</evidence>
<reference evidence="4 5" key="1">
    <citation type="journal article" date="2021" name="Cell">
        <title>Tracing the genetic footprints of vertebrate landing in non-teleost ray-finned fishes.</title>
        <authorList>
            <person name="Bi X."/>
            <person name="Wang K."/>
            <person name="Yang L."/>
            <person name="Pan H."/>
            <person name="Jiang H."/>
            <person name="Wei Q."/>
            <person name="Fang M."/>
            <person name="Yu H."/>
            <person name="Zhu C."/>
            <person name="Cai Y."/>
            <person name="He Y."/>
            <person name="Gan X."/>
            <person name="Zeng H."/>
            <person name="Yu D."/>
            <person name="Zhu Y."/>
            <person name="Jiang H."/>
            <person name="Qiu Q."/>
            <person name="Yang H."/>
            <person name="Zhang Y.E."/>
            <person name="Wang W."/>
            <person name="Zhu M."/>
            <person name="He S."/>
            <person name="Zhang G."/>
        </authorList>
    </citation>
    <scope>NUCLEOTIDE SEQUENCE [LARGE SCALE GENOMIC DNA]</scope>
    <source>
        <strain evidence="4">Bchr_013</strain>
    </source>
</reference>
<dbReference type="GO" id="GO:0051015">
    <property type="term" value="F:actin filament binding"/>
    <property type="evidence" value="ECO:0007669"/>
    <property type="project" value="TreeGrafter"/>
</dbReference>
<dbReference type="GO" id="GO:0005884">
    <property type="term" value="C:actin filament"/>
    <property type="evidence" value="ECO:0007669"/>
    <property type="project" value="TreeGrafter"/>
</dbReference>
<feature type="non-terminal residue" evidence="4">
    <location>
        <position position="1158"/>
    </location>
</feature>
<sequence length="1158" mass="130319">MLQVLCDNLPAALPGVVEVPHDHLEALRVSLEFLPTALPGAAEVLISPGTADIQGSTILQPPPVVAMGPNRVELPCSIPVAPIQALFSYEGFTNKVKLTDSGAGGVAELAEKFNSSRAQYGLCRVDTPGHGQPMLVMINWIGDSVDENRRVEFASHVPAIKTFFKEAHVFISARSPAQVTPDAIQDVISKIVPPSERLKRQGRVRESEEIVREEERRKEEDRRRNLEEHKRWERERMLQEKREADERERKLSEKEKALEEQRRIQAKLEAEERRREKAKWEQQQREHEEEMRNRYRRSESIEKAAEAAALVSQRTMNPREFFRQLSSSSSSSTFCSSPRSPGTPTSGKSPFRRYQRSLTDTAFIFGKPESPISPRSPKPTSPVFYPSSPFRKASLTTDTNFKEAIISLSSPPRAEASCYESISQPQNKVQAKENSHAQPSIPAPLHLVSGAFSASLVMSNPDMPLTPPPTITSNSTSLHLTNPSSPSSSVVATASLEPTPPATPPPAQSVSCSIAQIPHATLSSANTASGNLVQIPPDTIVFSNTVSANLILTEPSSLTASPPPSSIVSSHVDQTPVVSSSSTILKQDSTPFKSELIDHNLLPVSDTGTSVTSVKSYDTTHTSVQNNEFMKYERECARQEKFQEAGMSSGEHWLVQREEKHSDIKCILEKDNAELWREEKQDVEQNDIAQPADQENVSLLIEKLEMVNEKRIESKESEDKQEDLHQNTKSPVLVPLLDTILSQENCPSFEKQIEAVEEFQTQIESVAPIQRQMEEVHEMSSGNEENRDEESILTEIKNEIFVQQQFPTTDMERIQEYEEEREEEDLLPESHHGILMQQQLHTGFESFSGDKEECDEKDVLQIEASNIIFVQQQFKTIDERESENEDESDDEDASLPEVHNVILVQQQLKTTDERGSMDSEEIDGEDTSQSEVHNLVIVQQQLMMTDEIRSESKNKDAEGKPQNIDLVQQQFTTLEEELSRNEEEILSEDIVEETGKKCFVQNWENRVAETVNEMKTPNKENIQIEESCHQQHNGTPALVNKGKEKYNLQSPTEPCWMQHDLQTTTSPTCIHAHSPSDSDEDEEANGEELSEEHETMLCARAIHSYQAVDLFIMFKTVQSLGGYKEVTTQQLWKQVYNRLGGNPRSTSAATCTRRHYEK</sequence>
<dbReference type="SMART" id="SM01014">
    <property type="entry name" value="ARID"/>
    <property type="match status" value="1"/>
</dbReference>